<keyword evidence="1" id="KW-0472">Membrane</keyword>
<organism evidence="2 3">
    <name type="scientific">Alpinimonas psychrophila</name>
    <dbReference type="NCBI Taxonomy" id="748908"/>
    <lineage>
        <taxon>Bacteria</taxon>
        <taxon>Bacillati</taxon>
        <taxon>Actinomycetota</taxon>
        <taxon>Actinomycetes</taxon>
        <taxon>Micrococcales</taxon>
        <taxon>Microbacteriaceae</taxon>
        <taxon>Alpinimonas</taxon>
    </lineage>
</organism>
<keyword evidence="1" id="KW-1133">Transmembrane helix</keyword>
<comment type="caution">
    <text evidence="2">The sequence shown here is derived from an EMBL/GenBank/DDBJ whole genome shotgun (WGS) entry which is preliminary data.</text>
</comment>
<evidence type="ECO:0000313" key="3">
    <source>
        <dbReference type="Proteomes" id="UP000524237"/>
    </source>
</evidence>
<dbReference type="Proteomes" id="UP000524237">
    <property type="component" value="Unassembled WGS sequence"/>
</dbReference>
<evidence type="ECO:0000313" key="2">
    <source>
        <dbReference type="EMBL" id="MBA8828774.1"/>
    </source>
</evidence>
<accession>A0A7W3JT55</accession>
<keyword evidence="1" id="KW-0812">Transmembrane</keyword>
<protein>
    <recommendedName>
        <fullName evidence="4">Disulfide bond formation protein DsbB</fullName>
    </recommendedName>
</protein>
<evidence type="ECO:0000256" key="1">
    <source>
        <dbReference type="SAM" id="Phobius"/>
    </source>
</evidence>
<reference evidence="2 3" key="1">
    <citation type="submission" date="2020-07" db="EMBL/GenBank/DDBJ databases">
        <title>Sequencing the genomes of 1000 actinobacteria strains.</title>
        <authorList>
            <person name="Klenk H.-P."/>
        </authorList>
    </citation>
    <scope>NUCLEOTIDE SEQUENCE [LARGE SCALE GENOMIC DNA]</scope>
    <source>
        <strain evidence="2 3">DSM 23737</strain>
    </source>
</reference>
<gene>
    <name evidence="2" type="ORF">FB555_000845</name>
</gene>
<feature type="transmembrane region" description="Helical" evidence="1">
    <location>
        <begin position="92"/>
        <end position="114"/>
    </location>
</feature>
<keyword evidence="3" id="KW-1185">Reference proteome</keyword>
<sequence length="121" mass="12867">MTLPASLVLSMRSWILGATSLGLIAVGILRLASISHAGIGESCYQNPGLTAQSLPSGGWTADGVLTLFPVGVRCSYYTTEHSLYLVTTAVSVWDWGLTFAAIAGLLGFVIFLTARFTTRRI</sequence>
<dbReference type="AlphaFoldDB" id="A0A7W3JT55"/>
<name>A0A7W3JT55_9MICO</name>
<dbReference type="EMBL" id="JACGWU010000001">
    <property type="protein sequence ID" value="MBA8828774.1"/>
    <property type="molecule type" value="Genomic_DNA"/>
</dbReference>
<evidence type="ECO:0008006" key="4">
    <source>
        <dbReference type="Google" id="ProtNLM"/>
    </source>
</evidence>
<proteinExistence type="predicted"/>